<organism evidence="1 2">
    <name type="scientific">Trifolium pratense</name>
    <name type="common">Red clover</name>
    <dbReference type="NCBI Taxonomy" id="57577"/>
    <lineage>
        <taxon>Eukaryota</taxon>
        <taxon>Viridiplantae</taxon>
        <taxon>Streptophyta</taxon>
        <taxon>Embryophyta</taxon>
        <taxon>Tracheophyta</taxon>
        <taxon>Spermatophyta</taxon>
        <taxon>Magnoliopsida</taxon>
        <taxon>eudicotyledons</taxon>
        <taxon>Gunneridae</taxon>
        <taxon>Pentapetalae</taxon>
        <taxon>rosids</taxon>
        <taxon>fabids</taxon>
        <taxon>Fabales</taxon>
        <taxon>Fabaceae</taxon>
        <taxon>Papilionoideae</taxon>
        <taxon>50 kb inversion clade</taxon>
        <taxon>NPAAA clade</taxon>
        <taxon>Hologalegina</taxon>
        <taxon>IRL clade</taxon>
        <taxon>Trifolieae</taxon>
        <taxon>Trifolium</taxon>
    </lineage>
</organism>
<proteinExistence type="predicted"/>
<sequence>MQAAKKAVENMKETAANMGASAKSGMEKTKATVQEKTERMNTNDPMQKEMATLKKEERIHQAEAEKQQAREHNAAVKQSTNADHVTNTDATKPSANADNVSNQSHHHSDATKPSANVDHMTNQCNHHTNAETAIGDYGCGQPMATDHVSTIPTLGFGNEVPMCSHSIDTNTKANNVHLGETQPGSAPAKY</sequence>
<evidence type="ECO:0000313" key="2">
    <source>
        <dbReference type="Proteomes" id="UP001177021"/>
    </source>
</evidence>
<keyword evidence="2" id="KW-1185">Reference proteome</keyword>
<evidence type="ECO:0000313" key="1">
    <source>
        <dbReference type="EMBL" id="CAJ2673069.1"/>
    </source>
</evidence>
<dbReference type="EMBL" id="CASHSV030000716">
    <property type="protein sequence ID" value="CAJ2673069.1"/>
    <property type="molecule type" value="Genomic_DNA"/>
</dbReference>
<accession>A0ACB0LU63</accession>
<gene>
    <name evidence="1" type="ORF">MILVUS5_LOCUS36603</name>
</gene>
<dbReference type="Proteomes" id="UP001177021">
    <property type="component" value="Unassembled WGS sequence"/>
</dbReference>
<protein>
    <submittedName>
        <fullName evidence="1">Uncharacterized protein</fullName>
    </submittedName>
</protein>
<comment type="caution">
    <text evidence="1">The sequence shown here is derived from an EMBL/GenBank/DDBJ whole genome shotgun (WGS) entry which is preliminary data.</text>
</comment>
<name>A0ACB0LU63_TRIPR</name>
<reference evidence="1" key="1">
    <citation type="submission" date="2023-10" db="EMBL/GenBank/DDBJ databases">
        <authorList>
            <person name="Rodriguez Cubillos JULIANA M."/>
            <person name="De Vega J."/>
        </authorList>
    </citation>
    <scope>NUCLEOTIDE SEQUENCE</scope>
</reference>